<feature type="domain" description="Alpha-D-phosphohexomutase alpha/beta/alpha" evidence="7">
    <location>
        <begin position="382"/>
        <end position="514"/>
    </location>
</feature>
<keyword evidence="5" id="KW-0648">Protein biosynthesis</keyword>
<evidence type="ECO:0000259" key="8">
    <source>
        <dbReference type="Pfam" id="PF02879"/>
    </source>
</evidence>
<dbReference type="Pfam" id="PF02879">
    <property type="entry name" value="PGM_PMM_II"/>
    <property type="match status" value="1"/>
</dbReference>
<evidence type="ECO:0000313" key="10">
    <source>
        <dbReference type="EMBL" id="OAT85441.1"/>
    </source>
</evidence>
<dbReference type="SUPFAM" id="SSF55957">
    <property type="entry name" value="Phosphoglucomutase, C-terminal domain"/>
    <property type="match status" value="1"/>
</dbReference>
<evidence type="ECO:0000256" key="1">
    <source>
        <dbReference type="ARBA" id="ARBA00004514"/>
    </source>
</evidence>
<comment type="similarity">
    <text evidence="2">Belongs to the phosphohexose mutase family.</text>
</comment>
<dbReference type="OrthoDB" id="9803871at2"/>
<dbReference type="Gene3D" id="3.90.550.10">
    <property type="entry name" value="Spore Coat Polysaccharide Biosynthesis Protein SpsA, Chain A"/>
    <property type="match status" value="1"/>
</dbReference>
<keyword evidence="11" id="KW-1185">Reference proteome</keyword>
<dbReference type="InterPro" id="IPR005835">
    <property type="entry name" value="NTP_transferase_dom"/>
</dbReference>
<dbReference type="STRING" id="1838280.A6M21_05830"/>
<evidence type="ECO:0000256" key="5">
    <source>
        <dbReference type="ARBA" id="ARBA00022917"/>
    </source>
</evidence>
<evidence type="ECO:0000256" key="3">
    <source>
        <dbReference type="ARBA" id="ARBA00022490"/>
    </source>
</evidence>
<protein>
    <submittedName>
        <fullName evidence="10">Nucleotidyltransferase</fullName>
    </submittedName>
</protein>
<dbReference type="Proteomes" id="UP000078532">
    <property type="component" value="Unassembled WGS sequence"/>
</dbReference>
<evidence type="ECO:0000256" key="4">
    <source>
        <dbReference type="ARBA" id="ARBA00022540"/>
    </source>
</evidence>
<dbReference type="SUPFAM" id="SSF53738">
    <property type="entry name" value="Phosphoglucomutase, first 3 domains"/>
    <property type="match status" value="3"/>
</dbReference>
<comment type="caution">
    <text evidence="10">The sequence shown here is derived from an EMBL/GenBank/DDBJ whole genome shotgun (WGS) entry which is preliminary data.</text>
</comment>
<accession>A0A1B7LGV8</accession>
<dbReference type="Pfam" id="PF00483">
    <property type="entry name" value="NTP_transferase"/>
    <property type="match status" value="1"/>
</dbReference>
<dbReference type="InterPro" id="IPR016055">
    <property type="entry name" value="A-D-PHexomutase_a/b/a-I/II/III"/>
</dbReference>
<dbReference type="Gene3D" id="2.160.10.10">
    <property type="entry name" value="Hexapeptide repeat proteins"/>
    <property type="match status" value="1"/>
</dbReference>
<dbReference type="GO" id="GO:0016868">
    <property type="term" value="F:intramolecular phosphotransferase activity"/>
    <property type="evidence" value="ECO:0007669"/>
    <property type="project" value="InterPro"/>
</dbReference>
<dbReference type="SUPFAM" id="SSF53448">
    <property type="entry name" value="Nucleotide-diphospho-sugar transferases"/>
    <property type="match status" value="1"/>
</dbReference>
<sequence>MKAVIMAGGEGSRLRPLTCGRPKPMVPVANRPVMEHIVDLLKKHGFTDLMATLQYMPAAIRDHFGNGASFGINMHYAVEETPLGTAGSVKNTGDFLDQTFLVISGDALTDLDLGAAVDFHRRRGAMATLVLTRVSCPLEYGVVITGPDGRITQFLEKPAWGEVFSDTVNTGIYVLEPEALDYIEPGRMFDFSKDLFPLLLREKKPLFGVVLPGYWCDIGNLQQYLQAHHDILSGRVSVNLPAREVQPGLWLGRDVQLGEDVRVQGPVLIGDGCHLGAGVELAPYTVLGPDCRIQDQVSIKRSVLWNNVYLGAGAALRGAVLGSRVQVQTGASVYEGAVVGSDSVIQELSVIKPDVKLWPHKMVEAGTVVQNSLIWGTRTPKKVFGLEGVSGLVNVEVTPEYASRLGAAFASALGGVGTGLAVSADRYPACGMIKNALAGGMQSVGARICDLGTGITPMQRFGVRSLGLAGGVHVRVSARRSDQVTMIFLNGNGGNISRSLERKVENLFMREDFRRAEPGQVKPAEYVPDMPGTYLRALTRELDTGLIRKSRFHLITAYDHANLDPFLQPLCGLLNIELENLEPDNPELPPRNWPSYQEVLPLLAGRVKERGACAGVIMDHNGDRLVLVDERGRLIQDNLLTALIALIILKSQGGPVVVPVTAPRVIETLAERYRGQVVRTKTAVQDFVEKVLGQDEALRRQGGRRVSQFLLNFDALGALTRILEFAAAHRLSLGELVDEIPAFFVDRKEVAVPWEAKGTVIRRLIEEPPAKELELLDGVKVFHPQGWALVLPDPEEPVCRVFSEGATMEIAQSLTDFYIDKISRIAGGK</sequence>
<dbReference type="PANTHER" id="PTHR22572">
    <property type="entry name" value="SUGAR-1-PHOSPHATE GUANYL TRANSFERASE"/>
    <property type="match status" value="1"/>
</dbReference>
<dbReference type="GO" id="GO:0016740">
    <property type="term" value="F:transferase activity"/>
    <property type="evidence" value="ECO:0007669"/>
    <property type="project" value="UniProtKB-KW"/>
</dbReference>
<dbReference type="InterPro" id="IPR005845">
    <property type="entry name" value="A-D-PHexomutase_a/b/a-II"/>
</dbReference>
<dbReference type="InterPro" id="IPR056764">
    <property type="entry name" value="LbH_EIF2B3/5"/>
</dbReference>
<name>A0A1B7LGV8_9FIRM</name>
<dbReference type="RefSeq" id="WP_066666789.1">
    <property type="nucleotide sequence ID" value="NZ_LYVF01000062.1"/>
</dbReference>
<keyword evidence="10" id="KW-0808">Transferase</keyword>
<gene>
    <name evidence="10" type="ORF">A6M21_05830</name>
</gene>
<dbReference type="Pfam" id="PF25084">
    <property type="entry name" value="LbH_EIF2B"/>
    <property type="match status" value="1"/>
</dbReference>
<dbReference type="Gene3D" id="3.30.310.50">
    <property type="entry name" value="Alpha-D-phosphohexomutase, C-terminal domain"/>
    <property type="match status" value="1"/>
</dbReference>
<dbReference type="InterPro" id="IPR005844">
    <property type="entry name" value="A-D-PHexomutase_a/b/a-I"/>
</dbReference>
<dbReference type="GO" id="GO:0005975">
    <property type="term" value="P:carbohydrate metabolic process"/>
    <property type="evidence" value="ECO:0007669"/>
    <property type="project" value="InterPro"/>
</dbReference>
<evidence type="ECO:0000259" key="6">
    <source>
        <dbReference type="Pfam" id="PF00483"/>
    </source>
</evidence>
<dbReference type="InterPro" id="IPR036900">
    <property type="entry name" value="A-D-PHexomutase_C_sf"/>
</dbReference>
<evidence type="ECO:0000259" key="7">
    <source>
        <dbReference type="Pfam" id="PF02878"/>
    </source>
</evidence>
<dbReference type="Pfam" id="PF02878">
    <property type="entry name" value="PGM_PMM_I"/>
    <property type="match status" value="1"/>
</dbReference>
<evidence type="ECO:0000313" key="11">
    <source>
        <dbReference type="Proteomes" id="UP000078532"/>
    </source>
</evidence>
<proteinExistence type="inferred from homology"/>
<feature type="domain" description="Alpha-D-phosphohexomutase alpha/beta/alpha" evidence="8">
    <location>
        <begin position="533"/>
        <end position="632"/>
    </location>
</feature>
<dbReference type="InterPro" id="IPR011004">
    <property type="entry name" value="Trimer_LpxA-like_sf"/>
</dbReference>
<dbReference type="Gene3D" id="3.40.120.10">
    <property type="entry name" value="Alpha-D-Glucose-1,6-Bisphosphate, subunit A, domain 3"/>
    <property type="match status" value="3"/>
</dbReference>
<reference evidence="10 11" key="1">
    <citation type="submission" date="2016-04" db="EMBL/GenBank/DDBJ databases">
        <authorList>
            <person name="Evans L.H."/>
            <person name="Alamgir A."/>
            <person name="Owens N."/>
            <person name="Weber N.D."/>
            <person name="Virtaneva K."/>
            <person name="Barbian K."/>
            <person name="Babar A."/>
            <person name="Rosenke K."/>
        </authorList>
    </citation>
    <scope>NUCLEOTIDE SEQUENCE [LARGE SCALE GENOMIC DNA]</scope>
    <source>
        <strain evidence="10 11">LMa1</strain>
    </source>
</reference>
<organism evidence="10 11">
    <name type="scientific">Desulfotomaculum copahuensis</name>
    <dbReference type="NCBI Taxonomy" id="1838280"/>
    <lineage>
        <taxon>Bacteria</taxon>
        <taxon>Bacillati</taxon>
        <taxon>Bacillota</taxon>
        <taxon>Clostridia</taxon>
        <taxon>Eubacteriales</taxon>
        <taxon>Desulfotomaculaceae</taxon>
        <taxon>Desulfotomaculum</taxon>
    </lineage>
</organism>
<dbReference type="CDD" id="cd05805">
    <property type="entry name" value="MPG1_transferase"/>
    <property type="match status" value="1"/>
</dbReference>
<dbReference type="InterPro" id="IPR050486">
    <property type="entry name" value="Mannose-1P_guanyltransferase"/>
</dbReference>
<keyword evidence="3" id="KW-0963">Cytoplasm</keyword>
<dbReference type="SUPFAM" id="SSF51161">
    <property type="entry name" value="Trimeric LpxA-like enzymes"/>
    <property type="match status" value="1"/>
</dbReference>
<dbReference type="EMBL" id="LYVF01000062">
    <property type="protein sequence ID" value="OAT85441.1"/>
    <property type="molecule type" value="Genomic_DNA"/>
</dbReference>
<feature type="domain" description="Nucleotidyl transferase" evidence="6">
    <location>
        <begin position="2"/>
        <end position="232"/>
    </location>
</feature>
<keyword evidence="4" id="KW-0396">Initiation factor</keyword>
<evidence type="ECO:0000256" key="2">
    <source>
        <dbReference type="ARBA" id="ARBA00010231"/>
    </source>
</evidence>
<dbReference type="AlphaFoldDB" id="A0A1B7LGV8"/>
<feature type="domain" description="EIF2B subunit epsilon/gamma LbH" evidence="9">
    <location>
        <begin position="250"/>
        <end position="347"/>
    </location>
</feature>
<evidence type="ECO:0000259" key="9">
    <source>
        <dbReference type="Pfam" id="PF25084"/>
    </source>
</evidence>
<dbReference type="CDD" id="cd04181">
    <property type="entry name" value="NTP_transferase"/>
    <property type="match status" value="1"/>
</dbReference>
<dbReference type="InterPro" id="IPR029044">
    <property type="entry name" value="Nucleotide-diphossugar_trans"/>
</dbReference>
<comment type="subcellular location">
    <subcellularLocation>
        <location evidence="1">Cytoplasm</location>
        <location evidence="1">Cytosol</location>
    </subcellularLocation>
</comment>